<accession>A0A6P3XA57</accession>
<keyword evidence="1" id="KW-0732">Signal</keyword>
<dbReference type="RefSeq" id="XP_014475142.1">
    <property type="nucleotide sequence ID" value="XM_014619656.1"/>
</dbReference>
<gene>
    <name evidence="3" type="primary">LOC106744697</name>
</gene>
<sequence length="85" mass="9359">MAKFLALLFVALFVVTLVEACSPPGALCNTNGDCCYNGWCHPMAKRCIIRGGPYGAQGNNNGNGEQPWRWQWRAAIPPNNNDDYV</sequence>
<name>A0A6P3XA57_DINQU</name>
<proteinExistence type="predicted"/>
<protein>
    <submittedName>
        <fullName evidence="3">Omega-conotoxin-like protein 1</fullName>
    </submittedName>
</protein>
<dbReference type="GeneID" id="106744697"/>
<evidence type="ECO:0000256" key="1">
    <source>
        <dbReference type="SAM" id="SignalP"/>
    </source>
</evidence>
<evidence type="ECO:0000313" key="2">
    <source>
        <dbReference type="Proteomes" id="UP000515204"/>
    </source>
</evidence>
<evidence type="ECO:0000313" key="3">
    <source>
        <dbReference type="RefSeq" id="XP_014475142.1"/>
    </source>
</evidence>
<feature type="chain" id="PRO_5028036010" evidence="1">
    <location>
        <begin position="21"/>
        <end position="85"/>
    </location>
</feature>
<reference evidence="3" key="1">
    <citation type="submission" date="2025-08" db="UniProtKB">
        <authorList>
            <consortium name="RefSeq"/>
        </authorList>
    </citation>
    <scope>IDENTIFICATION</scope>
</reference>
<dbReference type="KEGG" id="dqu:106744697"/>
<feature type="signal peptide" evidence="1">
    <location>
        <begin position="1"/>
        <end position="20"/>
    </location>
</feature>
<dbReference type="Proteomes" id="UP000515204">
    <property type="component" value="Unplaced"/>
</dbReference>
<keyword evidence="2" id="KW-1185">Reference proteome</keyword>
<organism evidence="2 3">
    <name type="scientific">Dinoponera quadriceps</name>
    <name type="common">South American ant</name>
    <dbReference type="NCBI Taxonomy" id="609295"/>
    <lineage>
        <taxon>Eukaryota</taxon>
        <taxon>Metazoa</taxon>
        <taxon>Ecdysozoa</taxon>
        <taxon>Arthropoda</taxon>
        <taxon>Hexapoda</taxon>
        <taxon>Insecta</taxon>
        <taxon>Pterygota</taxon>
        <taxon>Neoptera</taxon>
        <taxon>Endopterygota</taxon>
        <taxon>Hymenoptera</taxon>
        <taxon>Apocrita</taxon>
        <taxon>Aculeata</taxon>
        <taxon>Formicoidea</taxon>
        <taxon>Formicidae</taxon>
        <taxon>Ponerinae</taxon>
        <taxon>Ponerini</taxon>
        <taxon>Dinoponera</taxon>
    </lineage>
</organism>
<dbReference type="AlphaFoldDB" id="A0A6P3XA57"/>